<evidence type="ECO:0000256" key="4">
    <source>
        <dbReference type="ARBA" id="ARBA00022898"/>
    </source>
</evidence>
<evidence type="ECO:0000313" key="9">
    <source>
        <dbReference type="EMBL" id="GEO91775.1"/>
    </source>
</evidence>
<dbReference type="NCBIfam" id="TIGR01326">
    <property type="entry name" value="OAH_OAS_sulfhy"/>
    <property type="match status" value="1"/>
</dbReference>
<comment type="similarity">
    <text evidence="2 6">Belongs to the trans-sulfuration enzymes family.</text>
</comment>
<dbReference type="InterPro" id="IPR054542">
    <property type="entry name" value="Cys_met_metab_PP"/>
</dbReference>
<dbReference type="AlphaFoldDB" id="A0A0U2YW34"/>
<dbReference type="GO" id="GO:0004124">
    <property type="term" value="F:cysteine synthase activity"/>
    <property type="evidence" value="ECO:0007669"/>
    <property type="project" value="TreeGrafter"/>
</dbReference>
<dbReference type="Pfam" id="PF01053">
    <property type="entry name" value="Cys_Met_Meta_PP"/>
    <property type="match status" value="1"/>
</dbReference>
<feature type="modified residue" description="N6-(pyridoxal phosphate)lysine" evidence="5">
    <location>
        <position position="225"/>
    </location>
</feature>
<gene>
    <name evidence="8" type="ORF">AS188_08140</name>
    <name evidence="9" type="ORF">KFL01_10810</name>
</gene>
<evidence type="ECO:0000256" key="7">
    <source>
        <dbReference type="SAM" id="MobiDB-lite"/>
    </source>
</evidence>
<dbReference type="PANTHER" id="PTHR43797">
    <property type="entry name" value="HOMOCYSTEINE/CYSTEINE SYNTHASE"/>
    <property type="match status" value="1"/>
</dbReference>
<evidence type="ECO:0000256" key="6">
    <source>
        <dbReference type="RuleBase" id="RU362118"/>
    </source>
</evidence>
<evidence type="ECO:0000256" key="2">
    <source>
        <dbReference type="ARBA" id="ARBA00009077"/>
    </source>
</evidence>
<feature type="region of interest" description="Disordered" evidence="7">
    <location>
        <begin position="1"/>
        <end position="39"/>
    </location>
</feature>
<dbReference type="Gene3D" id="3.40.640.10">
    <property type="entry name" value="Type I PLP-dependent aspartate aminotransferase-like (Major domain)"/>
    <property type="match status" value="1"/>
</dbReference>
<dbReference type="InterPro" id="IPR015424">
    <property type="entry name" value="PyrdxlP-dep_Trfase"/>
</dbReference>
<reference evidence="8 10" key="1">
    <citation type="submission" date="2015-11" db="EMBL/GenBank/DDBJ databases">
        <title>Complete Genome Sequence of Kocuria flava strain HO-9041.</title>
        <authorList>
            <person name="Zhou M."/>
            <person name="Dai J."/>
        </authorList>
    </citation>
    <scope>NUCLEOTIDE SEQUENCE [LARGE SCALE GENOMIC DNA]</scope>
    <source>
        <strain evidence="8 10">HO-9041</strain>
    </source>
</reference>
<dbReference type="PROSITE" id="PS00868">
    <property type="entry name" value="CYS_MET_METAB_PP"/>
    <property type="match status" value="1"/>
</dbReference>
<keyword evidence="4 5" id="KW-0663">Pyridoxal phosphate</keyword>
<protein>
    <submittedName>
        <fullName evidence="9">Bifunctional o-acetylhomoserine/o-acetylserine sulfhydrylase</fullName>
    </submittedName>
    <submittedName>
        <fullName evidence="8">O-acetylhomoserine aminocarboxypropyltransferase</fullName>
        <ecNumber evidence="8">2.5.1.49</ecNumber>
    </submittedName>
</protein>
<comment type="cofactor">
    <cofactor evidence="1 6">
        <name>pyridoxal 5'-phosphate</name>
        <dbReference type="ChEBI" id="CHEBI:597326"/>
    </cofactor>
</comment>
<dbReference type="InterPro" id="IPR000277">
    <property type="entry name" value="Cys/Met-Metab_PyrdxlP-dep_enz"/>
</dbReference>
<dbReference type="InterPro" id="IPR015422">
    <property type="entry name" value="PyrdxlP-dep_Trfase_small"/>
</dbReference>
<evidence type="ECO:0000256" key="1">
    <source>
        <dbReference type="ARBA" id="ARBA00001933"/>
    </source>
</evidence>
<dbReference type="PANTHER" id="PTHR43797:SF2">
    <property type="entry name" value="HOMOCYSTEINE_CYSTEINE SYNTHASE"/>
    <property type="match status" value="1"/>
</dbReference>
<accession>A0A0U2YW34</accession>
<keyword evidence="11" id="KW-1185">Reference proteome</keyword>
<dbReference type="InterPro" id="IPR015421">
    <property type="entry name" value="PyrdxlP-dep_Trfase_major"/>
</dbReference>
<dbReference type="SUPFAM" id="SSF53383">
    <property type="entry name" value="PLP-dependent transferases"/>
    <property type="match status" value="1"/>
</dbReference>
<dbReference type="GO" id="GO:0003961">
    <property type="term" value="F:O-acetylhomoserine aminocarboxypropyltransferase activity"/>
    <property type="evidence" value="ECO:0007669"/>
    <property type="project" value="UniProtKB-EC"/>
</dbReference>
<evidence type="ECO:0000313" key="8">
    <source>
        <dbReference type="EMBL" id="ALU39729.1"/>
    </source>
</evidence>
<dbReference type="InterPro" id="IPR006235">
    <property type="entry name" value="OAc-hSer/O-AcSer_sulfhydrylase"/>
</dbReference>
<name>A0A0U2YW34_9MICC</name>
<dbReference type="STRING" id="446860.AS188_08140"/>
<dbReference type="Proteomes" id="UP000321155">
    <property type="component" value="Unassembled WGS sequence"/>
</dbReference>
<dbReference type="Gene3D" id="3.90.1150.10">
    <property type="entry name" value="Aspartate Aminotransferase, domain 1"/>
    <property type="match status" value="1"/>
</dbReference>
<sequence length="458" mass="48579">MSESPRTTTDERPTPENPGGWSFETRQIHAGQSPDPVTGSRALPIHQTTSFVFPDAQAAADRFALAELGPIYTRIGNPTTEVVENRITALEGGVGALMLSAGQSATSFAVLNLAGAGDHVVASPSLYGGTFNLFKYTLPKLGIETTFVEDPDDPEAWRRAVRPTTKAFFAESIPNPRNDVLDIETVAGLAHDAGVPLIVDNTVATPYLVRPFEWGADVVVHSATKFLGGHGTAIGGVIVDAGRFDYGRDPERFPGFNQPDESYGGLVYAETLGADGPFGVNLSYILKARVQLLRDLGSSISPFNAFLIEQGTETLSLRMERHVANAEAVARWLEARDDVRSVSYAGLASSPWHARARKYAPRGAGSIVGFVLDGGREAGSAFVDGLTLHSNVANIGDVRSLVIHPASTTHSQLLPEEQLAAGVEPGFVRLSVGLEHVEDILADLEQGFAAAAARGGAA</sequence>
<evidence type="ECO:0000313" key="11">
    <source>
        <dbReference type="Proteomes" id="UP000321155"/>
    </source>
</evidence>
<dbReference type="EMBL" id="CP013254">
    <property type="protein sequence ID" value="ALU39729.1"/>
    <property type="molecule type" value="Genomic_DNA"/>
</dbReference>
<dbReference type="GO" id="GO:0030170">
    <property type="term" value="F:pyridoxal phosphate binding"/>
    <property type="evidence" value="ECO:0007669"/>
    <property type="project" value="InterPro"/>
</dbReference>
<dbReference type="EC" id="2.5.1.49" evidence="8"/>
<dbReference type="GO" id="GO:0071269">
    <property type="term" value="P:L-homocysteine biosynthetic process"/>
    <property type="evidence" value="ECO:0007669"/>
    <property type="project" value="TreeGrafter"/>
</dbReference>
<keyword evidence="3 8" id="KW-0808">Transferase</keyword>
<dbReference type="CDD" id="cd00614">
    <property type="entry name" value="CGS_like"/>
    <property type="match status" value="1"/>
</dbReference>
<evidence type="ECO:0000256" key="5">
    <source>
        <dbReference type="PIRSR" id="PIRSR001434-2"/>
    </source>
</evidence>
<dbReference type="NCBIfam" id="NF005872">
    <property type="entry name" value="PRK07812.1"/>
    <property type="match status" value="1"/>
</dbReference>
<dbReference type="GO" id="GO:0005737">
    <property type="term" value="C:cytoplasm"/>
    <property type="evidence" value="ECO:0007669"/>
    <property type="project" value="TreeGrafter"/>
</dbReference>
<dbReference type="GO" id="GO:0019346">
    <property type="term" value="P:transsulfuration"/>
    <property type="evidence" value="ECO:0007669"/>
    <property type="project" value="InterPro"/>
</dbReference>
<dbReference type="PIRSF" id="PIRSF001434">
    <property type="entry name" value="CGS"/>
    <property type="match status" value="1"/>
</dbReference>
<dbReference type="GO" id="GO:0006535">
    <property type="term" value="P:cysteine biosynthetic process from serine"/>
    <property type="evidence" value="ECO:0007669"/>
    <property type="project" value="TreeGrafter"/>
</dbReference>
<reference evidence="9 11" key="2">
    <citation type="submission" date="2019-07" db="EMBL/GenBank/DDBJ databases">
        <title>Whole genome shotgun sequence of Kocuria flava NBRC 107626.</title>
        <authorList>
            <person name="Hosoyama A."/>
            <person name="Uohara A."/>
            <person name="Ohji S."/>
            <person name="Ichikawa N."/>
        </authorList>
    </citation>
    <scope>NUCLEOTIDE SEQUENCE [LARGE SCALE GENOMIC DNA]</scope>
    <source>
        <strain evidence="9 11">NBRC 107626</strain>
    </source>
</reference>
<dbReference type="EMBL" id="BJZR01000021">
    <property type="protein sequence ID" value="GEO91775.1"/>
    <property type="molecule type" value="Genomic_DNA"/>
</dbReference>
<dbReference type="OrthoDB" id="9780685at2"/>
<evidence type="ECO:0000256" key="3">
    <source>
        <dbReference type="ARBA" id="ARBA00022679"/>
    </source>
</evidence>
<organism evidence="8 10">
    <name type="scientific">Kocuria flava</name>
    <dbReference type="NCBI Taxonomy" id="446860"/>
    <lineage>
        <taxon>Bacteria</taxon>
        <taxon>Bacillati</taxon>
        <taxon>Actinomycetota</taxon>
        <taxon>Actinomycetes</taxon>
        <taxon>Micrococcales</taxon>
        <taxon>Micrococcaceae</taxon>
        <taxon>Kocuria</taxon>
    </lineage>
</organism>
<dbReference type="RefSeq" id="WP_058858438.1">
    <property type="nucleotide sequence ID" value="NZ_BJZR01000021.1"/>
</dbReference>
<dbReference type="Proteomes" id="UP000057181">
    <property type="component" value="Chromosome"/>
</dbReference>
<dbReference type="KEGG" id="kfv:AS188_08140"/>
<proteinExistence type="inferred from homology"/>
<evidence type="ECO:0000313" key="10">
    <source>
        <dbReference type="Proteomes" id="UP000057181"/>
    </source>
</evidence>
<dbReference type="FunFam" id="3.40.640.10:FF:000035">
    <property type="entry name" value="O-succinylhomoserine sulfhydrylase"/>
    <property type="match status" value="1"/>
</dbReference>